<reference evidence="3 4" key="2">
    <citation type="submission" date="2019-08" db="EMBL/GenBank/DDBJ databases">
        <authorList>
            <person name="Brilhante M."/>
            <person name="Perreten V."/>
        </authorList>
    </citation>
    <scope>NUCLEOTIDE SEQUENCE [LARGE SCALE GENOMIC DNA]</scope>
    <source>
        <strain evidence="3 4">MCP106</strain>
    </source>
</reference>
<dbReference type="InterPro" id="IPR001753">
    <property type="entry name" value="Enoyl-CoA_hydra/iso"/>
</dbReference>
<comment type="caution">
    <text evidence="3">The sequence shown here is derived from an EMBL/GenBank/DDBJ whole genome shotgun (WGS) entry which is preliminary data.</text>
</comment>
<evidence type="ECO:0000256" key="1">
    <source>
        <dbReference type="ARBA" id="ARBA00005254"/>
    </source>
</evidence>
<proteinExistence type="inferred from homology"/>
<dbReference type="RefSeq" id="WP_148853275.1">
    <property type="nucleotide sequence ID" value="NZ_VSRO01000005.1"/>
</dbReference>
<dbReference type="InterPro" id="IPR018376">
    <property type="entry name" value="Enoyl-CoA_hyd/isom_CS"/>
</dbReference>
<dbReference type="EMBL" id="VSRO01000005">
    <property type="protein sequence ID" value="TYK57874.1"/>
    <property type="molecule type" value="Genomic_DNA"/>
</dbReference>
<evidence type="ECO:0000256" key="2">
    <source>
        <dbReference type="RuleBase" id="RU003707"/>
    </source>
</evidence>
<reference evidence="3 4" key="1">
    <citation type="submission" date="2019-08" db="EMBL/GenBank/DDBJ databases">
        <title>Subclass B2 metallo-beta lactamase from Pseudomonas synxantha.</title>
        <authorList>
            <person name="Poirel L."/>
            <person name="Palmieri M."/>
            <person name="Masseron A."/>
            <person name="Perreten V."/>
            <person name="Nordman P."/>
        </authorList>
    </citation>
    <scope>NUCLEOTIDE SEQUENCE [LARGE SCALE GENOMIC DNA]</scope>
    <source>
        <strain evidence="3 4">MCP106</strain>
    </source>
</reference>
<evidence type="ECO:0000313" key="4">
    <source>
        <dbReference type="Proteomes" id="UP000324029"/>
    </source>
</evidence>
<dbReference type="PANTHER" id="PTHR43459">
    <property type="entry name" value="ENOYL-COA HYDRATASE"/>
    <property type="match status" value="1"/>
</dbReference>
<dbReference type="AlphaFoldDB" id="A0A5D3GC57"/>
<dbReference type="InterPro" id="IPR029045">
    <property type="entry name" value="ClpP/crotonase-like_dom_sf"/>
</dbReference>
<gene>
    <name evidence="3" type="ORF">FXO26_11460</name>
</gene>
<name>A0A5D3GC57_9PSED</name>
<dbReference type="Pfam" id="PF00378">
    <property type="entry name" value="ECH_1"/>
    <property type="match status" value="1"/>
</dbReference>
<dbReference type="GO" id="GO:0003824">
    <property type="term" value="F:catalytic activity"/>
    <property type="evidence" value="ECO:0007669"/>
    <property type="project" value="InterPro"/>
</dbReference>
<dbReference type="Gene3D" id="3.90.226.10">
    <property type="entry name" value="2-enoyl-CoA Hydratase, Chain A, domain 1"/>
    <property type="match status" value="1"/>
</dbReference>
<dbReference type="Proteomes" id="UP000324029">
    <property type="component" value="Unassembled WGS sequence"/>
</dbReference>
<dbReference type="PROSITE" id="PS00166">
    <property type="entry name" value="ENOYL_COA_HYDRATASE"/>
    <property type="match status" value="1"/>
</dbReference>
<organism evidence="3 4">
    <name type="scientific">Pseudomonas synxantha</name>
    <dbReference type="NCBI Taxonomy" id="47883"/>
    <lineage>
        <taxon>Bacteria</taxon>
        <taxon>Pseudomonadati</taxon>
        <taxon>Pseudomonadota</taxon>
        <taxon>Gammaproteobacteria</taxon>
        <taxon>Pseudomonadales</taxon>
        <taxon>Pseudomonadaceae</taxon>
        <taxon>Pseudomonas</taxon>
    </lineage>
</organism>
<dbReference type="InterPro" id="IPR014748">
    <property type="entry name" value="Enoyl-CoA_hydra_C"/>
</dbReference>
<dbReference type="CDD" id="cd06558">
    <property type="entry name" value="crotonase-like"/>
    <property type="match status" value="1"/>
</dbReference>
<comment type="similarity">
    <text evidence="1 2">Belongs to the enoyl-CoA hydratase/isomerase family.</text>
</comment>
<dbReference type="SUPFAM" id="SSF52096">
    <property type="entry name" value="ClpP/crotonase"/>
    <property type="match status" value="1"/>
</dbReference>
<sequence>MYYESLSGAPKLAVFESDGIFAVTQKNVTLEIHERVAILTLNRPDVLNSLNETLAREAREALAQVRENSSLRALIVTGAGRAFCAGAELNDELADSNEHQSAGQRLNATMLDYFNPWITDLDSLQIPVIAAINGVAAGAGVGLALAADITLAARSASFILSFAPKLGLVPDLGTTWRLPKRIGQARAMALSLLGNKLDAQTAADWGMIWQCVEDDELLNVAMKTAQALARSPAHAVLEVRRALRLAETNDLKQQLDYERERQCQLVEKPTFKEGVSAFKEKRLPVFD</sequence>
<accession>A0A5D3GC57</accession>
<evidence type="ECO:0000313" key="3">
    <source>
        <dbReference type="EMBL" id="TYK57874.1"/>
    </source>
</evidence>
<dbReference type="PANTHER" id="PTHR43459:SF1">
    <property type="entry name" value="EG:BACN32G11.4 PROTEIN"/>
    <property type="match status" value="1"/>
</dbReference>
<dbReference type="Gene3D" id="1.10.12.10">
    <property type="entry name" value="Lyase 2-enoyl-coa Hydratase, Chain A, domain 2"/>
    <property type="match status" value="1"/>
</dbReference>
<protein>
    <submittedName>
        <fullName evidence="3">Enoyl-CoA hydratase</fullName>
    </submittedName>
</protein>